<evidence type="ECO:0000256" key="1">
    <source>
        <dbReference type="SAM" id="Coils"/>
    </source>
</evidence>
<dbReference type="EMBL" id="KY742649">
    <property type="protein sequence ID" value="AQZ54634.1"/>
    <property type="molecule type" value="Genomic_DNA"/>
</dbReference>
<keyword evidence="1" id="KW-0175">Coiled coil</keyword>
<evidence type="ECO:0000313" key="3">
    <source>
        <dbReference type="Proteomes" id="UP000221468"/>
    </source>
</evidence>
<evidence type="ECO:0000313" key="2">
    <source>
        <dbReference type="EMBL" id="AQZ54634.1"/>
    </source>
</evidence>
<keyword evidence="3" id="KW-1185">Reference proteome</keyword>
<organism evidence="2 3">
    <name type="scientific">Proteus phage VB_PmiS-Isfahan</name>
    <dbReference type="NCBI Taxonomy" id="1969841"/>
    <lineage>
        <taxon>Viruses</taxon>
        <taxon>Duplodnaviria</taxon>
        <taxon>Heunggongvirae</taxon>
        <taxon>Uroviricota</taxon>
        <taxon>Caudoviricetes</taxon>
        <taxon>Gorganvirus</taxon>
        <taxon>Gorganvirus isfahan</taxon>
    </lineage>
</organism>
<dbReference type="KEGG" id="vg:40076431"/>
<feature type="coiled-coil region" evidence="1">
    <location>
        <begin position="170"/>
        <end position="197"/>
    </location>
</feature>
<name>A0A1U9ZAA0_9CAUD</name>
<protein>
    <submittedName>
        <fullName evidence="2">Uncharacterized protein</fullName>
    </submittedName>
</protein>
<proteinExistence type="predicted"/>
<dbReference type="Proteomes" id="UP000221468">
    <property type="component" value="Segment"/>
</dbReference>
<sequence>MHKFTLIDILNPTRLRDLLNNLFSEKPSDNDVKVGFGLSKIGDEISLGEYDNDMKTHVIRTPVNDNESFLIGRYLEPYGMRGFFKTKGFIHMSEGDAMISIQDDRDATPISGISPAMDGKNRASLVAYRVTLLGQETITLCCSTTGIYTPALKVNTDNNVEIFNNDYNYSDNVAVNKKMLEARLKTLEDRIEALEAK</sequence>
<reference evidence="2 3" key="1">
    <citation type="journal article" date="2019" name="Genomics">
        <title>Genomic analyses of a novel bacteriophage (VB_PmiS-Isfahan) within Siphoviridae family infecting Proteus mirabilis.</title>
        <authorList>
            <person name="Yazdi M."/>
            <person name="Bouzari M."/>
            <person name="Ghaemi E.A."/>
        </authorList>
    </citation>
    <scope>NUCLEOTIDE SEQUENCE [LARGE SCALE GENOMIC DNA]</scope>
</reference>
<dbReference type="RefSeq" id="YP_009600625.1">
    <property type="nucleotide sequence ID" value="NC_041925.1"/>
</dbReference>
<accession>A0A1U9ZAA0</accession>
<dbReference type="GeneID" id="40076431"/>